<sequence length="241" mass="26954">MSHSVDYAWCYCEENVFKLLEAVSSASSFFDRSYAVVMTSFDCPPRDEELNVWTSAVPYRPYKSSQLMEDVTMWDYHVVAVLRSVSTGKWYVVDHDSKLPPVGDAALGWLAPYCIDLDLYVAMVLFLDTSAPAPVSSQLTELLSNVRYRIVEGEDYLSFLRSDRSHMLESPGVFRATPPPWSTIDAPSSSVSCSAAKRAESALQKLPSFLATNNLVCFINISNTLVPGVVVDRHSFRTFFS</sequence>
<evidence type="ECO:0000256" key="4">
    <source>
        <dbReference type="ARBA" id="ARBA00021247"/>
    </source>
</evidence>
<dbReference type="Pfam" id="PF09764">
    <property type="entry name" value="Nt_Gln_amidase"/>
    <property type="match status" value="1"/>
</dbReference>
<dbReference type="GO" id="GO:0070773">
    <property type="term" value="F:protein-N-terminal glutamine amidohydrolase activity"/>
    <property type="evidence" value="ECO:0007669"/>
    <property type="project" value="UniProtKB-UniRule"/>
</dbReference>
<evidence type="ECO:0000256" key="3">
    <source>
        <dbReference type="ARBA" id="ARBA00012718"/>
    </source>
</evidence>
<gene>
    <name evidence="10" type="ORF">NESM_000800500</name>
</gene>
<comment type="catalytic activity">
    <reaction evidence="7 8">
        <text>N-terminal L-glutaminyl-[protein] + H2O = N-terminal L-glutamyl-[protein] + NH4(+)</text>
        <dbReference type="Rhea" id="RHEA:50680"/>
        <dbReference type="Rhea" id="RHEA-COMP:12668"/>
        <dbReference type="Rhea" id="RHEA-COMP:12777"/>
        <dbReference type="ChEBI" id="CHEBI:15377"/>
        <dbReference type="ChEBI" id="CHEBI:28938"/>
        <dbReference type="ChEBI" id="CHEBI:64721"/>
        <dbReference type="ChEBI" id="CHEBI:64722"/>
        <dbReference type="EC" id="3.5.1.122"/>
    </reaction>
</comment>
<dbReference type="Proteomes" id="UP001430356">
    <property type="component" value="Unassembled WGS sequence"/>
</dbReference>
<feature type="domain" description="Protein N-terminal glutamine amidohydrolase alpha beta roll" evidence="9">
    <location>
        <begin position="7"/>
        <end position="240"/>
    </location>
</feature>
<dbReference type="PANTHER" id="PTHR13035">
    <property type="entry name" value="PROTEIN N-TERMINAL GLUTAMINE AMIDOHYDROLASE"/>
    <property type="match status" value="1"/>
</dbReference>
<dbReference type="GO" id="GO:0005829">
    <property type="term" value="C:cytosol"/>
    <property type="evidence" value="ECO:0007669"/>
    <property type="project" value="TreeGrafter"/>
</dbReference>
<comment type="function">
    <text evidence="8">Mediates the side-chain deamidation of N-terminal glutamine residues to glutamate, an important step in N-end rule pathway of protein degradation. Conversion of the resulting N-terminal glutamine to glutamate renders the protein susceptible to arginylation, polyubiquitination and degradation as specified by the N-end rule. Does not act on substrates with internal or C-terminal glutamine and does not act on non-glutamine residues in any position.</text>
</comment>
<dbReference type="InterPro" id="IPR023128">
    <property type="entry name" value="Prot_N_Gln_amidohydro_ab_roll"/>
</dbReference>
<evidence type="ECO:0000256" key="7">
    <source>
        <dbReference type="ARBA" id="ARBA00048768"/>
    </source>
</evidence>
<keyword evidence="5 8" id="KW-0378">Hydrolase</keyword>
<dbReference type="PANTHER" id="PTHR13035:SF0">
    <property type="entry name" value="PROTEIN N-TERMINAL GLUTAMINE AMIDOHYDROLASE"/>
    <property type="match status" value="1"/>
</dbReference>
<evidence type="ECO:0000256" key="1">
    <source>
        <dbReference type="ARBA" id="ARBA00008985"/>
    </source>
</evidence>
<organism evidence="10 11">
    <name type="scientific">Novymonas esmeraldas</name>
    <dbReference type="NCBI Taxonomy" id="1808958"/>
    <lineage>
        <taxon>Eukaryota</taxon>
        <taxon>Discoba</taxon>
        <taxon>Euglenozoa</taxon>
        <taxon>Kinetoplastea</taxon>
        <taxon>Metakinetoplastina</taxon>
        <taxon>Trypanosomatida</taxon>
        <taxon>Trypanosomatidae</taxon>
        <taxon>Novymonas</taxon>
    </lineage>
</organism>
<evidence type="ECO:0000256" key="2">
    <source>
        <dbReference type="ARBA" id="ARBA00011245"/>
    </source>
</evidence>
<protein>
    <recommendedName>
        <fullName evidence="4 8">Protein N-terminal glutamine amidohydrolase</fullName>
        <ecNumber evidence="3 8">3.5.1.122</ecNumber>
    </recommendedName>
    <alternativeName>
        <fullName evidence="6 8">Protein NH2-terminal glutamine deamidase</fullName>
    </alternativeName>
</protein>
<dbReference type="InterPro" id="IPR039733">
    <property type="entry name" value="NTAQ1"/>
</dbReference>
<dbReference type="Gene3D" id="3.10.620.10">
    <property type="entry name" value="Protein N-terminal glutamine amidohydrolase, alpha beta roll"/>
    <property type="match status" value="1"/>
</dbReference>
<comment type="similarity">
    <text evidence="1 8">Belongs to the NTAQ1 family.</text>
</comment>
<evidence type="ECO:0000259" key="9">
    <source>
        <dbReference type="Pfam" id="PF09764"/>
    </source>
</evidence>
<keyword evidence="11" id="KW-1185">Reference proteome</keyword>
<dbReference type="GO" id="GO:0005634">
    <property type="term" value="C:nucleus"/>
    <property type="evidence" value="ECO:0007669"/>
    <property type="project" value="TreeGrafter"/>
</dbReference>
<evidence type="ECO:0000313" key="10">
    <source>
        <dbReference type="EMBL" id="KAK7198408.1"/>
    </source>
</evidence>
<evidence type="ECO:0000256" key="6">
    <source>
        <dbReference type="ARBA" id="ARBA00029677"/>
    </source>
</evidence>
<evidence type="ECO:0000313" key="11">
    <source>
        <dbReference type="Proteomes" id="UP001430356"/>
    </source>
</evidence>
<evidence type="ECO:0000256" key="5">
    <source>
        <dbReference type="ARBA" id="ARBA00022801"/>
    </source>
</evidence>
<dbReference type="InterPro" id="IPR037132">
    <property type="entry name" value="N_Gln_amidohydro_ab_roll_sf"/>
</dbReference>
<comment type="caution">
    <text evidence="10">The sequence shown here is derived from an EMBL/GenBank/DDBJ whole genome shotgun (WGS) entry which is preliminary data.</text>
</comment>
<proteinExistence type="inferred from homology"/>
<comment type="subunit">
    <text evidence="2 8">Monomer.</text>
</comment>
<dbReference type="EMBL" id="JAECZO010000149">
    <property type="protein sequence ID" value="KAK7198408.1"/>
    <property type="molecule type" value="Genomic_DNA"/>
</dbReference>
<accession>A0AAW0EZY6</accession>
<dbReference type="AlphaFoldDB" id="A0AAW0EZY6"/>
<name>A0AAW0EZY6_9TRYP</name>
<dbReference type="EC" id="3.5.1.122" evidence="3 8"/>
<dbReference type="GO" id="GO:0008418">
    <property type="term" value="F:protein-N-terminal asparagine amidohydrolase activity"/>
    <property type="evidence" value="ECO:0007669"/>
    <property type="project" value="UniProtKB-UniRule"/>
</dbReference>
<reference evidence="10 11" key="1">
    <citation type="journal article" date="2021" name="MBio">
        <title>A New Model Trypanosomatid, Novymonas esmeraldas: Genomic Perception of Its 'Candidatus Pandoraea novymonadis' Endosymbiont.</title>
        <authorList>
            <person name="Zakharova A."/>
            <person name="Saura A."/>
            <person name="Butenko A."/>
            <person name="Podesvova L."/>
            <person name="Warmusova S."/>
            <person name="Kostygov A.Y."/>
            <person name="Nenarokova A."/>
            <person name="Lukes J."/>
            <person name="Opperdoes F.R."/>
            <person name="Yurchenko V."/>
        </authorList>
    </citation>
    <scope>NUCLEOTIDE SEQUENCE [LARGE SCALE GENOMIC DNA]</scope>
    <source>
        <strain evidence="10 11">E262AT.01</strain>
    </source>
</reference>
<evidence type="ECO:0000256" key="8">
    <source>
        <dbReference type="RuleBase" id="RU367082"/>
    </source>
</evidence>